<gene>
    <name evidence="2" type="ORF">H8K20_03415</name>
</gene>
<dbReference type="InterPro" id="IPR027417">
    <property type="entry name" value="P-loop_NTPase"/>
</dbReference>
<dbReference type="AlphaFoldDB" id="A0A8J6M0Z2"/>
<evidence type="ECO:0000313" key="3">
    <source>
        <dbReference type="Proteomes" id="UP000597668"/>
    </source>
</evidence>
<dbReference type="Gene3D" id="3.40.50.300">
    <property type="entry name" value="P-loop containing nucleotide triphosphate hydrolases"/>
    <property type="match status" value="1"/>
</dbReference>
<dbReference type="EMBL" id="JACOGI010000001">
    <property type="protein sequence ID" value="MBC3515446.1"/>
    <property type="molecule type" value="Genomic_DNA"/>
</dbReference>
<dbReference type="PRINTS" id="PR00988">
    <property type="entry name" value="URIDINKINASE"/>
</dbReference>
<dbReference type="GO" id="GO:0016301">
    <property type="term" value="F:kinase activity"/>
    <property type="evidence" value="ECO:0007669"/>
    <property type="project" value="UniProtKB-KW"/>
</dbReference>
<proteinExistence type="predicted"/>
<name>A0A8J6M0Z2_9FIRM</name>
<protein>
    <submittedName>
        <fullName evidence="2">Dephospho-CoA kinase</fullName>
    </submittedName>
</protein>
<evidence type="ECO:0000259" key="1">
    <source>
        <dbReference type="Pfam" id="PF00485"/>
    </source>
</evidence>
<evidence type="ECO:0000313" key="2">
    <source>
        <dbReference type="EMBL" id="MBC3515446.1"/>
    </source>
</evidence>
<dbReference type="Proteomes" id="UP000597668">
    <property type="component" value="Unassembled WGS sequence"/>
</dbReference>
<comment type="caution">
    <text evidence="2">The sequence shown here is derived from an EMBL/GenBank/DDBJ whole genome shotgun (WGS) entry which is preliminary data.</text>
</comment>
<reference evidence="2" key="1">
    <citation type="submission" date="2020-08" db="EMBL/GenBank/DDBJ databases">
        <authorList>
            <person name="Liu C."/>
            <person name="Sun Q."/>
        </authorList>
    </citation>
    <scope>NUCLEOTIDE SEQUENCE</scope>
    <source>
        <strain evidence="2">NSJ-65</strain>
    </source>
</reference>
<keyword evidence="2" id="KW-0808">Transferase</keyword>
<dbReference type="GO" id="GO:0005524">
    <property type="term" value="F:ATP binding"/>
    <property type="evidence" value="ECO:0007669"/>
    <property type="project" value="InterPro"/>
</dbReference>
<organism evidence="2 3">
    <name type="scientific">Neobittarella massiliensis</name>
    <name type="common">ex Bilen et al. 2018</name>
    <dbReference type="NCBI Taxonomy" id="2041842"/>
    <lineage>
        <taxon>Bacteria</taxon>
        <taxon>Bacillati</taxon>
        <taxon>Bacillota</taxon>
        <taxon>Clostridia</taxon>
        <taxon>Eubacteriales</taxon>
        <taxon>Oscillospiraceae</taxon>
        <taxon>Neobittarella (ex Bilen et al. 2018)</taxon>
    </lineage>
</organism>
<sequence length="201" mass="23032">MVVIGITGGSGSGKTTLTQLLAAHYRCPVICHDSYYRPELRQKDTEVEDINFDHPDAYDTAQLVDDLKRLRAGGMVEVPIFDYVNSVRTGERAKITAPDTVLLEGILIAQDPELRRQMDRCFYLDLPDDIRLIRRIQRDMESWGGNLQSTLRRYLQFVRPMYRQFVYPSRVYCTVLDAMREPAVLCEQVRRDCAGEGPAGR</sequence>
<keyword evidence="3" id="KW-1185">Reference proteome</keyword>
<dbReference type="Pfam" id="PF00485">
    <property type="entry name" value="PRK"/>
    <property type="match status" value="1"/>
</dbReference>
<dbReference type="InterPro" id="IPR006083">
    <property type="entry name" value="PRK/URK"/>
</dbReference>
<dbReference type="PANTHER" id="PTHR10285">
    <property type="entry name" value="URIDINE KINASE"/>
    <property type="match status" value="1"/>
</dbReference>
<dbReference type="RefSeq" id="WP_186487484.1">
    <property type="nucleotide sequence ID" value="NZ_JACOGI010000001.1"/>
</dbReference>
<feature type="domain" description="Phosphoribulokinase/uridine kinase" evidence="1">
    <location>
        <begin position="3"/>
        <end position="170"/>
    </location>
</feature>
<keyword evidence="2" id="KW-0418">Kinase</keyword>
<accession>A0A8J6M0Z2</accession>
<dbReference type="SUPFAM" id="SSF52540">
    <property type="entry name" value="P-loop containing nucleoside triphosphate hydrolases"/>
    <property type="match status" value="1"/>
</dbReference>